<dbReference type="InterPro" id="IPR002933">
    <property type="entry name" value="Peptidase_M20"/>
</dbReference>
<evidence type="ECO:0000313" key="7">
    <source>
        <dbReference type="EMBL" id="KAF5181092.1"/>
    </source>
</evidence>
<dbReference type="EMBL" id="JABWDY010036582">
    <property type="protein sequence ID" value="KAF5181092.1"/>
    <property type="molecule type" value="Genomic_DNA"/>
</dbReference>
<dbReference type="GO" id="GO:0005783">
    <property type="term" value="C:endoplasmic reticulum"/>
    <property type="evidence" value="ECO:0007669"/>
    <property type="project" value="TreeGrafter"/>
</dbReference>
<name>A0A7J6V9P0_THATH</name>
<evidence type="ECO:0000256" key="3">
    <source>
        <dbReference type="ARBA" id="ARBA00022801"/>
    </source>
</evidence>
<feature type="binding site" evidence="4">
    <location>
        <position position="172"/>
    </location>
    <ligand>
        <name>Mn(2+)</name>
        <dbReference type="ChEBI" id="CHEBI:29035"/>
        <label>2</label>
    </ligand>
</feature>
<keyword evidence="4" id="KW-0479">Metal-binding</keyword>
<dbReference type="Gene3D" id="3.30.70.360">
    <property type="match status" value="1"/>
</dbReference>
<keyword evidence="3" id="KW-0378">Hydrolase</keyword>
<feature type="binding site" evidence="4">
    <location>
        <position position="138"/>
    </location>
    <ligand>
        <name>Mn(2+)</name>
        <dbReference type="ChEBI" id="CHEBI:29035"/>
        <label>2</label>
    </ligand>
</feature>
<proteinExistence type="inferred from homology"/>
<comment type="similarity">
    <text evidence="1">Belongs to the peptidase M20 family.</text>
</comment>
<feature type="chain" id="PRO_5029898564" evidence="5">
    <location>
        <begin position="22"/>
        <end position="430"/>
    </location>
</feature>
<gene>
    <name evidence="7" type="ORF">FRX31_029316</name>
</gene>
<evidence type="ECO:0000259" key="6">
    <source>
        <dbReference type="Pfam" id="PF07687"/>
    </source>
</evidence>
<dbReference type="CDD" id="cd08017">
    <property type="entry name" value="M20_IAA_Hyd"/>
    <property type="match status" value="1"/>
</dbReference>
<evidence type="ECO:0000313" key="8">
    <source>
        <dbReference type="Proteomes" id="UP000554482"/>
    </source>
</evidence>
<dbReference type="PIRSF" id="PIRSF005962">
    <property type="entry name" value="Pept_M20D_amidohydro"/>
    <property type="match status" value="1"/>
</dbReference>
<dbReference type="Pfam" id="PF07687">
    <property type="entry name" value="M20_dimer"/>
    <property type="match status" value="1"/>
</dbReference>
<dbReference type="NCBIfam" id="TIGR01891">
    <property type="entry name" value="amidohydrolases"/>
    <property type="match status" value="1"/>
</dbReference>
<dbReference type="SUPFAM" id="SSF53187">
    <property type="entry name" value="Zn-dependent exopeptidases"/>
    <property type="match status" value="1"/>
</dbReference>
<keyword evidence="2 5" id="KW-0732">Signal</keyword>
<dbReference type="Gene3D" id="3.40.630.10">
    <property type="entry name" value="Zn peptidases"/>
    <property type="match status" value="1"/>
</dbReference>
<keyword evidence="8" id="KW-1185">Reference proteome</keyword>
<feature type="domain" description="Peptidase M20 dimerisation" evidence="6">
    <location>
        <begin position="219"/>
        <end position="315"/>
    </location>
</feature>
<dbReference type="AlphaFoldDB" id="A0A7J6V9P0"/>
<dbReference type="SUPFAM" id="SSF55031">
    <property type="entry name" value="Bacterial exopeptidase dimerisation domain"/>
    <property type="match status" value="1"/>
</dbReference>
<dbReference type="Proteomes" id="UP000554482">
    <property type="component" value="Unassembled WGS sequence"/>
</dbReference>
<dbReference type="InterPro" id="IPR017439">
    <property type="entry name" value="Amidohydrolase"/>
</dbReference>
<accession>A0A7J6V9P0</accession>
<evidence type="ECO:0000256" key="4">
    <source>
        <dbReference type="PIRSR" id="PIRSR005962-1"/>
    </source>
</evidence>
<reference evidence="7 8" key="1">
    <citation type="submission" date="2020-06" db="EMBL/GenBank/DDBJ databases">
        <title>Transcriptomic and genomic resources for Thalictrum thalictroides and T. hernandezii: Facilitating candidate gene discovery in an emerging model plant lineage.</title>
        <authorList>
            <person name="Arias T."/>
            <person name="Riano-Pachon D.M."/>
            <person name="Di Stilio V.S."/>
        </authorList>
    </citation>
    <scope>NUCLEOTIDE SEQUENCE [LARGE SCALE GENOMIC DNA]</scope>
    <source>
        <strain evidence="8">cv. WT478/WT964</strain>
        <tissue evidence="7">Leaves</tissue>
    </source>
</reference>
<comment type="caution">
    <text evidence="7">The sequence shown here is derived from an EMBL/GenBank/DDBJ whole genome shotgun (WGS) entry which is preliminary data.</text>
</comment>
<dbReference type="GO" id="GO:0010179">
    <property type="term" value="F:IAA-Ala conjugate hydrolase activity"/>
    <property type="evidence" value="ECO:0007669"/>
    <property type="project" value="TreeGrafter"/>
</dbReference>
<comment type="cofactor">
    <cofactor evidence="4">
        <name>Mn(2+)</name>
        <dbReference type="ChEBI" id="CHEBI:29035"/>
    </cofactor>
    <text evidence="4">The Mn(2+) ion enhances activity.</text>
</comment>
<feature type="binding site" evidence="4">
    <location>
        <position position="196"/>
    </location>
    <ligand>
        <name>Mn(2+)</name>
        <dbReference type="ChEBI" id="CHEBI:29035"/>
        <label>2</label>
    </ligand>
</feature>
<protein>
    <submittedName>
        <fullName evidence="7">N-acetyldiaminopimelate deacetylase</fullName>
    </submittedName>
</protein>
<dbReference type="PANTHER" id="PTHR11014">
    <property type="entry name" value="PEPTIDASE M20 FAMILY MEMBER"/>
    <property type="match status" value="1"/>
</dbReference>
<feature type="signal peptide" evidence="5">
    <location>
        <begin position="1"/>
        <end position="21"/>
    </location>
</feature>
<dbReference type="GO" id="GO:0009850">
    <property type="term" value="P:auxin metabolic process"/>
    <property type="evidence" value="ECO:0007669"/>
    <property type="project" value="InterPro"/>
</dbReference>
<evidence type="ECO:0000256" key="2">
    <source>
        <dbReference type="ARBA" id="ARBA00022729"/>
    </source>
</evidence>
<feature type="binding site" evidence="4">
    <location>
        <position position="136"/>
    </location>
    <ligand>
        <name>Mn(2+)</name>
        <dbReference type="ChEBI" id="CHEBI:29035"/>
        <label>2</label>
    </ligand>
</feature>
<evidence type="ECO:0000256" key="1">
    <source>
        <dbReference type="ARBA" id="ARBA00006153"/>
    </source>
</evidence>
<dbReference type="Pfam" id="PF01546">
    <property type="entry name" value="Peptidase_M20"/>
    <property type="match status" value="1"/>
</dbReference>
<keyword evidence="4" id="KW-0464">Manganese</keyword>
<dbReference type="PANTHER" id="PTHR11014:SF63">
    <property type="entry name" value="METALLOPEPTIDASE, PUTATIVE (AFU_ORTHOLOGUE AFUA_6G09600)-RELATED"/>
    <property type="match status" value="1"/>
</dbReference>
<dbReference type="InterPro" id="IPR036264">
    <property type="entry name" value="Bact_exopeptidase_dim_dom"/>
</dbReference>
<sequence>MENTFFCYVFLLSILFFQSWALNNNLGPDIDVLTTELLESAREPEFFQWMKTIRRRIHEYPELAFEEHNTSQLIRSELDSLGIGYLWPVAKTGVVGSIGSGEYPWFSLRADMDALPMQELVEWEHKSKNAGKMHACGHDAHVTMLLGAAKLLQQRKLRLKGTVKLVFQPAEEGQAGAYHMLEEGALDNIPAIFGLHVWPSLPTGAIASRPGPMLAAAGRFAVTIHGKGGHAAIPDKAIDPTLATSFAIIALQQIVARETNPIDSRVVTVGYVHGGHAENVIPETVTFGGTFRSMTTEGQSYLKQRIKEIIEAQAAVHRCTAVVDFMEDKLIPYPATVNDEAMYEHAKKVGESLLGEANVLVTPMTMGAEDFSFYSQTMAAGFFAIGMKNETIKSDRMLHSQYFFLDEEVLSIGAALHAAVAITYLENHIL</sequence>
<dbReference type="OrthoDB" id="6119954at2759"/>
<dbReference type="GO" id="GO:0046872">
    <property type="term" value="F:metal ion binding"/>
    <property type="evidence" value="ECO:0007669"/>
    <property type="project" value="UniProtKB-KW"/>
</dbReference>
<evidence type="ECO:0000256" key="5">
    <source>
        <dbReference type="SAM" id="SignalP"/>
    </source>
</evidence>
<dbReference type="InterPro" id="IPR044757">
    <property type="entry name" value="ILR1-like_Hyd"/>
</dbReference>
<dbReference type="InterPro" id="IPR011650">
    <property type="entry name" value="Peptidase_M20_dimer"/>
</dbReference>
<organism evidence="7 8">
    <name type="scientific">Thalictrum thalictroides</name>
    <name type="common">Rue-anemone</name>
    <name type="synonym">Anemone thalictroides</name>
    <dbReference type="NCBI Taxonomy" id="46969"/>
    <lineage>
        <taxon>Eukaryota</taxon>
        <taxon>Viridiplantae</taxon>
        <taxon>Streptophyta</taxon>
        <taxon>Embryophyta</taxon>
        <taxon>Tracheophyta</taxon>
        <taxon>Spermatophyta</taxon>
        <taxon>Magnoliopsida</taxon>
        <taxon>Ranunculales</taxon>
        <taxon>Ranunculaceae</taxon>
        <taxon>Thalictroideae</taxon>
        <taxon>Thalictrum</taxon>
    </lineage>
</organism>
<feature type="binding site" evidence="4">
    <location>
        <position position="399"/>
    </location>
    <ligand>
        <name>Mn(2+)</name>
        <dbReference type="ChEBI" id="CHEBI:29035"/>
        <label>2</label>
    </ligand>
</feature>
<dbReference type="FunFam" id="3.30.70.360:FF:000001">
    <property type="entry name" value="N-acetyldiaminopimelate deacetylase"/>
    <property type="match status" value="1"/>
</dbReference>